<gene>
    <name evidence="1" type="ORF">C8P68_104179</name>
</gene>
<evidence type="ECO:0000313" key="2">
    <source>
        <dbReference type="Proteomes" id="UP000244168"/>
    </source>
</evidence>
<dbReference type="AlphaFoldDB" id="A0A2T5J9D7"/>
<dbReference type="Proteomes" id="UP000244168">
    <property type="component" value="Unassembled WGS sequence"/>
</dbReference>
<comment type="caution">
    <text evidence="1">The sequence shown here is derived from an EMBL/GenBank/DDBJ whole genome shotgun (WGS) entry which is preliminary data.</text>
</comment>
<proteinExistence type="predicted"/>
<organism evidence="1 2">
    <name type="scientific">Mucilaginibacter yixingensis</name>
    <dbReference type="NCBI Taxonomy" id="1295612"/>
    <lineage>
        <taxon>Bacteria</taxon>
        <taxon>Pseudomonadati</taxon>
        <taxon>Bacteroidota</taxon>
        <taxon>Sphingobacteriia</taxon>
        <taxon>Sphingobacteriales</taxon>
        <taxon>Sphingobacteriaceae</taxon>
        <taxon>Mucilaginibacter</taxon>
    </lineage>
</organism>
<evidence type="ECO:0000313" key="1">
    <source>
        <dbReference type="EMBL" id="PTQ96693.1"/>
    </source>
</evidence>
<name>A0A2T5J9D7_9SPHI</name>
<sequence length="68" mass="7720">MCKAAIQPANSKPLTDIRYQKRIDSELNAEINCGYKAEGSKWKDDRGLKTKNWFADQFFVHKDVGGSV</sequence>
<dbReference type="EMBL" id="QAOQ01000004">
    <property type="protein sequence ID" value="PTQ96693.1"/>
    <property type="molecule type" value="Genomic_DNA"/>
</dbReference>
<keyword evidence="2" id="KW-1185">Reference proteome</keyword>
<reference evidence="1 2" key="1">
    <citation type="submission" date="2018-04" db="EMBL/GenBank/DDBJ databases">
        <title>Genomic Encyclopedia of Archaeal and Bacterial Type Strains, Phase II (KMG-II): from individual species to whole genera.</title>
        <authorList>
            <person name="Goeker M."/>
        </authorList>
    </citation>
    <scope>NUCLEOTIDE SEQUENCE [LARGE SCALE GENOMIC DNA]</scope>
    <source>
        <strain evidence="1 2">DSM 26809</strain>
    </source>
</reference>
<protein>
    <submittedName>
        <fullName evidence="1">Uncharacterized protein</fullName>
    </submittedName>
</protein>
<accession>A0A2T5J9D7</accession>